<dbReference type="InterPro" id="IPR005339">
    <property type="entry name" value="GINS_Psf1"/>
</dbReference>
<evidence type="ECO:0000256" key="6">
    <source>
        <dbReference type="RuleBase" id="RU368085"/>
    </source>
</evidence>
<dbReference type="CDD" id="cd21696">
    <property type="entry name" value="GINS_B_Psf1"/>
    <property type="match status" value="1"/>
</dbReference>
<dbReference type="Pfam" id="PF05916">
    <property type="entry name" value="Sld5"/>
    <property type="match status" value="1"/>
</dbReference>
<dbReference type="FunFam" id="1.20.58.1030:FF:000003">
    <property type="entry name" value="DNA replication complex GINS protein PSF1"/>
    <property type="match status" value="1"/>
</dbReference>
<dbReference type="GO" id="GO:1902975">
    <property type="term" value="P:mitotic DNA replication initiation"/>
    <property type="evidence" value="ECO:0007669"/>
    <property type="project" value="EnsemblFungi"/>
</dbReference>
<gene>
    <name evidence="9" type="ORF">LIPSTDRAFT_241941</name>
</gene>
<dbReference type="STRING" id="675824.A0A1E3QC53"/>
<name>A0A1E3QC53_LIPST</name>
<evidence type="ECO:0000256" key="4">
    <source>
        <dbReference type="ARBA" id="ARBA00022705"/>
    </source>
</evidence>
<evidence type="ECO:0000259" key="7">
    <source>
        <dbReference type="Pfam" id="PF05916"/>
    </source>
</evidence>
<organism evidence="9 10">
    <name type="scientific">Lipomyces starkeyi NRRL Y-11557</name>
    <dbReference type="NCBI Taxonomy" id="675824"/>
    <lineage>
        <taxon>Eukaryota</taxon>
        <taxon>Fungi</taxon>
        <taxon>Dikarya</taxon>
        <taxon>Ascomycota</taxon>
        <taxon>Saccharomycotina</taxon>
        <taxon>Lipomycetes</taxon>
        <taxon>Lipomycetales</taxon>
        <taxon>Lipomycetaceae</taxon>
        <taxon>Lipomyces</taxon>
    </lineage>
</organism>
<comment type="similarity">
    <text evidence="2 6">Belongs to the GINS1/PSF1 family.</text>
</comment>
<dbReference type="Proteomes" id="UP000094385">
    <property type="component" value="Unassembled WGS sequence"/>
</dbReference>
<protein>
    <recommendedName>
        <fullName evidence="3 6">DNA replication complex GINS protein PSF1</fullName>
    </recommendedName>
</protein>
<comment type="function">
    <text evidence="6">Required for correct functioning of the GINS complex, a complex that plays an essential role in the initiation of DNA replication, and progression of DNA replication forks. GINS complex seems to bind preferentially to single-stranded DNA.</text>
</comment>
<evidence type="ECO:0000313" key="10">
    <source>
        <dbReference type="Proteomes" id="UP000094385"/>
    </source>
</evidence>
<comment type="subunit">
    <text evidence="6">Component of the GINS complex.</text>
</comment>
<dbReference type="Pfam" id="PF24997">
    <property type="entry name" value="PSF1_C"/>
    <property type="match status" value="1"/>
</dbReference>
<sequence>MYGDLAAKLIQDSKRTQSLDVLPVYQADLVNSIIREIRDLQRDVKILLDQQGPNFRASQDRRVSCAIFVLQICMRRNKRCLLAYHKLRARRLETLVWSGFETTSIGTEGDSGVALSDRPSMASGWHPDEEEYFRGYGDVLAELKGEWTDIDLTGSMEPPRDLFIDVRVLKDAGEIQTEYGLITLTKNSQFYVRQGDVERLIQQGYIQKLR</sequence>
<dbReference type="InterPro" id="IPR036224">
    <property type="entry name" value="GINS_bundle-like_dom_sf"/>
</dbReference>
<evidence type="ECO:0000256" key="5">
    <source>
        <dbReference type="ARBA" id="ARBA00023242"/>
    </source>
</evidence>
<keyword evidence="10" id="KW-1185">Reference proteome</keyword>
<evidence type="ECO:0000259" key="8">
    <source>
        <dbReference type="Pfam" id="PF24997"/>
    </source>
</evidence>
<feature type="domain" description="GINS subunit" evidence="7">
    <location>
        <begin position="65"/>
        <end position="147"/>
    </location>
</feature>
<dbReference type="AlphaFoldDB" id="A0A1E3QC53"/>
<dbReference type="GO" id="GO:0000727">
    <property type="term" value="P:double-strand break repair via break-induced replication"/>
    <property type="evidence" value="ECO:0007669"/>
    <property type="project" value="EnsemblFungi"/>
</dbReference>
<dbReference type="PANTHER" id="PTHR12914">
    <property type="entry name" value="PARTNER OF SLD5"/>
    <property type="match status" value="1"/>
</dbReference>
<dbReference type="OrthoDB" id="10252587at2759"/>
<keyword evidence="5 6" id="KW-0539">Nucleus</keyword>
<proteinExistence type="inferred from homology"/>
<evidence type="ECO:0000256" key="1">
    <source>
        <dbReference type="ARBA" id="ARBA00004123"/>
    </source>
</evidence>
<dbReference type="EMBL" id="KV454291">
    <property type="protein sequence ID" value="ODQ75251.1"/>
    <property type="molecule type" value="Genomic_DNA"/>
</dbReference>
<dbReference type="InterPro" id="IPR056783">
    <property type="entry name" value="PSF1_C"/>
</dbReference>
<dbReference type="GO" id="GO:1902983">
    <property type="term" value="P:DNA strand elongation involved in mitotic DNA replication"/>
    <property type="evidence" value="ECO:0007669"/>
    <property type="project" value="EnsemblFungi"/>
</dbReference>
<dbReference type="GO" id="GO:0071162">
    <property type="term" value="C:CMG complex"/>
    <property type="evidence" value="ECO:0007669"/>
    <property type="project" value="EnsemblFungi"/>
</dbReference>
<dbReference type="CDD" id="cd11710">
    <property type="entry name" value="GINS_A_psf1"/>
    <property type="match status" value="1"/>
</dbReference>
<comment type="subcellular location">
    <subcellularLocation>
        <location evidence="1 6">Nucleus</location>
    </subcellularLocation>
</comment>
<accession>A0A1E3QC53</accession>
<dbReference type="Gene3D" id="1.20.58.1030">
    <property type="match status" value="1"/>
</dbReference>
<evidence type="ECO:0000313" key="9">
    <source>
        <dbReference type="EMBL" id="ODQ75251.1"/>
    </source>
</evidence>
<reference evidence="9 10" key="1">
    <citation type="journal article" date="2016" name="Proc. Natl. Acad. Sci. U.S.A.">
        <title>Comparative genomics of biotechnologically important yeasts.</title>
        <authorList>
            <person name="Riley R."/>
            <person name="Haridas S."/>
            <person name="Wolfe K.H."/>
            <person name="Lopes M.R."/>
            <person name="Hittinger C.T."/>
            <person name="Goeker M."/>
            <person name="Salamov A.A."/>
            <person name="Wisecaver J.H."/>
            <person name="Long T.M."/>
            <person name="Calvey C.H."/>
            <person name="Aerts A.L."/>
            <person name="Barry K.W."/>
            <person name="Choi C."/>
            <person name="Clum A."/>
            <person name="Coughlan A.Y."/>
            <person name="Deshpande S."/>
            <person name="Douglass A.P."/>
            <person name="Hanson S.J."/>
            <person name="Klenk H.-P."/>
            <person name="LaButti K.M."/>
            <person name="Lapidus A."/>
            <person name="Lindquist E.A."/>
            <person name="Lipzen A.M."/>
            <person name="Meier-Kolthoff J.P."/>
            <person name="Ohm R.A."/>
            <person name="Otillar R.P."/>
            <person name="Pangilinan J.L."/>
            <person name="Peng Y."/>
            <person name="Rokas A."/>
            <person name="Rosa C.A."/>
            <person name="Scheuner C."/>
            <person name="Sibirny A.A."/>
            <person name="Slot J.C."/>
            <person name="Stielow J.B."/>
            <person name="Sun H."/>
            <person name="Kurtzman C.P."/>
            <person name="Blackwell M."/>
            <person name="Grigoriev I.V."/>
            <person name="Jeffries T.W."/>
        </authorList>
    </citation>
    <scope>NUCLEOTIDE SEQUENCE [LARGE SCALE GENOMIC DNA]</scope>
    <source>
        <strain evidence="9 10">NRRL Y-11557</strain>
    </source>
</reference>
<evidence type="ECO:0000256" key="3">
    <source>
        <dbReference type="ARBA" id="ARBA00015143"/>
    </source>
</evidence>
<keyword evidence="4 6" id="KW-0235">DNA replication</keyword>
<dbReference type="SUPFAM" id="SSF158573">
    <property type="entry name" value="GINS helical bundle-like"/>
    <property type="match status" value="1"/>
</dbReference>
<dbReference type="PANTHER" id="PTHR12914:SF2">
    <property type="entry name" value="DNA REPLICATION COMPLEX GINS PROTEIN PSF1"/>
    <property type="match status" value="1"/>
</dbReference>
<feature type="domain" description="DNA replication complex GINS protein PSF1 C-terminal" evidence="8">
    <location>
        <begin position="161"/>
        <end position="208"/>
    </location>
</feature>
<dbReference type="GO" id="GO:0043596">
    <property type="term" value="C:nuclear replication fork"/>
    <property type="evidence" value="ECO:0007669"/>
    <property type="project" value="EnsemblFungi"/>
</dbReference>
<dbReference type="GO" id="GO:0000811">
    <property type="term" value="C:GINS complex"/>
    <property type="evidence" value="ECO:0007669"/>
    <property type="project" value="UniProtKB-UniRule"/>
</dbReference>
<dbReference type="InterPro" id="IPR021151">
    <property type="entry name" value="GINS_A"/>
</dbReference>
<evidence type="ECO:0000256" key="2">
    <source>
        <dbReference type="ARBA" id="ARBA00006677"/>
    </source>
</evidence>